<dbReference type="SUPFAM" id="SSF53335">
    <property type="entry name" value="S-adenosyl-L-methionine-dependent methyltransferases"/>
    <property type="match status" value="1"/>
</dbReference>
<dbReference type="EC" id="2.1.1.-" evidence="2"/>
<keyword evidence="3" id="KW-1185">Reference proteome</keyword>
<sequence length="276" mass="32159">MHQSSIDKMQLFVNKYLNKKSSEELYILDLGSQNIGGSYRPIFNIPGWKYIGLDLEVGENVDILLRDPYRWNEISSNSVDVLISGQTLEHIQYFWLTILEIARVLKPGGLCCLIAPSTGYEHRYPLDCWRFYPDGMIALANFAQLEVLEAFTQWENENYNDGSNVWHDSVLIARKPLTFDKQCSDSMEIYTHLFEVLTPSGQLELYKFEVTNLKRALSSIDLELKQLKTQNMNLLLTHAKAIENIEKSFFWKLRTQWFLIKNLFIKLFAINLNESK</sequence>
<gene>
    <name evidence="2" type="ORF">RIF25_04130</name>
</gene>
<dbReference type="AlphaFoldDB" id="A0AAE4JYQ6"/>
<organism evidence="2 3">
    <name type="scientific">Pseudocalidococcus azoricus BACA0444</name>
    <dbReference type="NCBI Taxonomy" id="2918990"/>
    <lineage>
        <taxon>Bacteria</taxon>
        <taxon>Bacillati</taxon>
        <taxon>Cyanobacteriota</taxon>
        <taxon>Cyanophyceae</taxon>
        <taxon>Acaryochloridales</taxon>
        <taxon>Thermosynechococcaceae</taxon>
        <taxon>Pseudocalidococcus</taxon>
        <taxon>Pseudocalidococcus azoricus</taxon>
    </lineage>
</organism>
<comment type="caution">
    <text evidence="2">The sequence shown here is derived from an EMBL/GenBank/DDBJ whole genome shotgun (WGS) entry which is preliminary data.</text>
</comment>
<reference evidence="3" key="1">
    <citation type="submission" date="2023-07" db="EMBL/GenBank/DDBJ databases">
        <authorList>
            <person name="Luz R."/>
            <person name="Cordeiro R."/>
            <person name="Fonseca A."/>
            <person name="Goncalves V."/>
        </authorList>
    </citation>
    <scope>NUCLEOTIDE SEQUENCE [LARGE SCALE GENOMIC DNA]</scope>
    <source>
        <strain evidence="3">BACA0444</strain>
    </source>
</reference>
<keyword evidence="2" id="KW-0489">Methyltransferase</keyword>
<dbReference type="Pfam" id="PF08241">
    <property type="entry name" value="Methyltransf_11"/>
    <property type="match status" value="1"/>
</dbReference>
<dbReference type="GO" id="GO:0008757">
    <property type="term" value="F:S-adenosylmethionine-dependent methyltransferase activity"/>
    <property type="evidence" value="ECO:0007669"/>
    <property type="project" value="InterPro"/>
</dbReference>
<dbReference type="CDD" id="cd02440">
    <property type="entry name" value="AdoMet_MTases"/>
    <property type="match status" value="1"/>
</dbReference>
<evidence type="ECO:0000313" key="2">
    <source>
        <dbReference type="EMBL" id="MDS3859992.1"/>
    </source>
</evidence>
<feature type="domain" description="Methyltransferase type 11" evidence="1">
    <location>
        <begin position="73"/>
        <end position="112"/>
    </location>
</feature>
<evidence type="ECO:0000313" key="3">
    <source>
        <dbReference type="Proteomes" id="UP001268256"/>
    </source>
</evidence>
<protein>
    <submittedName>
        <fullName evidence="2">Class I SAM-dependent methyltransferase</fullName>
        <ecNumber evidence="2">2.1.1.-</ecNumber>
    </submittedName>
</protein>
<proteinExistence type="predicted"/>
<keyword evidence="2" id="KW-0808">Transferase</keyword>
<dbReference type="Proteomes" id="UP001268256">
    <property type="component" value="Unassembled WGS sequence"/>
</dbReference>
<dbReference type="GO" id="GO:0032259">
    <property type="term" value="P:methylation"/>
    <property type="evidence" value="ECO:0007669"/>
    <property type="project" value="UniProtKB-KW"/>
</dbReference>
<dbReference type="Gene3D" id="3.40.50.150">
    <property type="entry name" value="Vaccinia Virus protein VP39"/>
    <property type="match status" value="1"/>
</dbReference>
<dbReference type="InterPro" id="IPR013216">
    <property type="entry name" value="Methyltransf_11"/>
</dbReference>
<name>A0AAE4JYQ6_9CYAN</name>
<dbReference type="EMBL" id="JAVMIP010000002">
    <property type="protein sequence ID" value="MDS3859992.1"/>
    <property type="molecule type" value="Genomic_DNA"/>
</dbReference>
<accession>A0AAE4JYQ6</accession>
<evidence type="ECO:0000259" key="1">
    <source>
        <dbReference type="Pfam" id="PF08241"/>
    </source>
</evidence>
<dbReference type="InterPro" id="IPR029063">
    <property type="entry name" value="SAM-dependent_MTases_sf"/>
</dbReference>